<feature type="domain" description="Cyclic nucleotide-binding" evidence="1">
    <location>
        <begin position="29"/>
        <end position="115"/>
    </location>
</feature>
<dbReference type="AlphaFoldDB" id="A0A444HCE8"/>
<evidence type="ECO:0000313" key="3">
    <source>
        <dbReference type="Proteomes" id="UP000287527"/>
    </source>
</evidence>
<evidence type="ECO:0000259" key="1">
    <source>
        <dbReference type="Pfam" id="PF00027"/>
    </source>
</evidence>
<organism evidence="2 3">
    <name type="scientific">Flavobacterium cerinum</name>
    <dbReference type="NCBI Taxonomy" id="2502784"/>
    <lineage>
        <taxon>Bacteria</taxon>
        <taxon>Pseudomonadati</taxon>
        <taxon>Bacteroidota</taxon>
        <taxon>Flavobacteriia</taxon>
        <taxon>Flavobacteriales</taxon>
        <taxon>Flavobacteriaceae</taxon>
        <taxon>Flavobacterium</taxon>
    </lineage>
</organism>
<sequence>MKQIRHYFEKTDKISDADWNTFSSKLVREEFPKKALVLEAGQTEKYLSFVESGVIRFYIPKEEQDLTFAFVFDNEFVSAYDSFLTQLPANYNVEALSNTVLWRLSHKDLQDIYAQTEIGNTIGRHASEGLFMEKSKRELSLLNETAEQRYRNLFTEQPHLIQNIPLKYLASYIGITPQALSRIRKRIY</sequence>
<dbReference type="OrthoDB" id="663011at2"/>
<gene>
    <name evidence="2" type="ORF">EPI11_05545</name>
</gene>
<dbReference type="InterPro" id="IPR014710">
    <property type="entry name" value="RmlC-like_jellyroll"/>
</dbReference>
<dbReference type="InterPro" id="IPR018490">
    <property type="entry name" value="cNMP-bd_dom_sf"/>
</dbReference>
<protein>
    <submittedName>
        <fullName evidence="2">Crp/Fnr family transcriptional regulator</fullName>
    </submittedName>
</protein>
<proteinExistence type="predicted"/>
<dbReference type="Gene3D" id="2.60.120.10">
    <property type="entry name" value="Jelly Rolls"/>
    <property type="match status" value="1"/>
</dbReference>
<dbReference type="RefSeq" id="WP_128388958.1">
    <property type="nucleotide sequence ID" value="NZ_SBII01000003.1"/>
</dbReference>
<comment type="caution">
    <text evidence="2">The sequence shown here is derived from an EMBL/GenBank/DDBJ whole genome shotgun (WGS) entry which is preliminary data.</text>
</comment>
<dbReference type="Pfam" id="PF00027">
    <property type="entry name" value="cNMP_binding"/>
    <property type="match status" value="1"/>
</dbReference>
<evidence type="ECO:0000313" key="2">
    <source>
        <dbReference type="EMBL" id="RWX01421.1"/>
    </source>
</evidence>
<dbReference type="Proteomes" id="UP000287527">
    <property type="component" value="Unassembled WGS sequence"/>
</dbReference>
<dbReference type="CDD" id="cd00038">
    <property type="entry name" value="CAP_ED"/>
    <property type="match status" value="1"/>
</dbReference>
<dbReference type="SUPFAM" id="SSF51206">
    <property type="entry name" value="cAMP-binding domain-like"/>
    <property type="match status" value="1"/>
</dbReference>
<dbReference type="InterPro" id="IPR000595">
    <property type="entry name" value="cNMP-bd_dom"/>
</dbReference>
<accession>A0A444HCE8</accession>
<dbReference type="EMBL" id="SBII01000003">
    <property type="protein sequence ID" value="RWX01421.1"/>
    <property type="molecule type" value="Genomic_DNA"/>
</dbReference>
<keyword evidence="3" id="KW-1185">Reference proteome</keyword>
<name>A0A444HCE8_9FLAO</name>
<reference evidence="2 3" key="1">
    <citation type="submission" date="2019-01" db="EMBL/GenBank/DDBJ databases">
        <title>Flavobacterium sp. nov.,isolated from freshwater.</title>
        <authorList>
            <person name="Zhang R."/>
            <person name="Du Z.-J."/>
        </authorList>
    </citation>
    <scope>NUCLEOTIDE SEQUENCE [LARGE SCALE GENOMIC DNA]</scope>
    <source>
        <strain evidence="2 3">1E403</strain>
    </source>
</reference>